<name>A0A5B7CL03_PORTR</name>
<sequence>MSEKMQSTSTSQDDTRTTVSGSHRLAGTDSFVHTLSLTRELPEPAGLEVDHVHAMQVVVHQELQHEGDMCLVGLEHSPLHHPVLWASRGLGLEQVGRGHEVVTSLRQLDTMLPFSHSIKSKR</sequence>
<proteinExistence type="predicted"/>
<evidence type="ECO:0000313" key="2">
    <source>
        <dbReference type="EMBL" id="MPC09481.1"/>
    </source>
</evidence>
<gene>
    <name evidence="2" type="ORF">E2C01_002093</name>
</gene>
<feature type="compositionally biased region" description="Low complexity" evidence="1">
    <location>
        <begin position="1"/>
        <end position="20"/>
    </location>
</feature>
<evidence type="ECO:0000313" key="3">
    <source>
        <dbReference type="Proteomes" id="UP000324222"/>
    </source>
</evidence>
<reference evidence="2 3" key="1">
    <citation type="submission" date="2019-05" db="EMBL/GenBank/DDBJ databases">
        <title>Another draft genome of Portunus trituberculatus and its Hox gene families provides insights of decapod evolution.</title>
        <authorList>
            <person name="Jeong J.-H."/>
            <person name="Song I."/>
            <person name="Kim S."/>
            <person name="Choi T."/>
            <person name="Kim D."/>
            <person name="Ryu S."/>
            <person name="Kim W."/>
        </authorList>
    </citation>
    <scope>NUCLEOTIDE SEQUENCE [LARGE SCALE GENOMIC DNA]</scope>
    <source>
        <tissue evidence="2">Muscle</tissue>
    </source>
</reference>
<feature type="region of interest" description="Disordered" evidence="1">
    <location>
        <begin position="1"/>
        <end position="25"/>
    </location>
</feature>
<protein>
    <submittedName>
        <fullName evidence="2">Uncharacterized protein</fullName>
    </submittedName>
</protein>
<dbReference type="AlphaFoldDB" id="A0A5B7CL03"/>
<evidence type="ECO:0000256" key="1">
    <source>
        <dbReference type="SAM" id="MobiDB-lite"/>
    </source>
</evidence>
<dbReference type="EMBL" id="VSRR010000071">
    <property type="protein sequence ID" value="MPC09481.1"/>
    <property type="molecule type" value="Genomic_DNA"/>
</dbReference>
<keyword evidence="3" id="KW-1185">Reference proteome</keyword>
<accession>A0A5B7CL03</accession>
<dbReference type="Proteomes" id="UP000324222">
    <property type="component" value="Unassembled WGS sequence"/>
</dbReference>
<organism evidence="2 3">
    <name type="scientific">Portunus trituberculatus</name>
    <name type="common">Swimming crab</name>
    <name type="synonym">Neptunus trituberculatus</name>
    <dbReference type="NCBI Taxonomy" id="210409"/>
    <lineage>
        <taxon>Eukaryota</taxon>
        <taxon>Metazoa</taxon>
        <taxon>Ecdysozoa</taxon>
        <taxon>Arthropoda</taxon>
        <taxon>Crustacea</taxon>
        <taxon>Multicrustacea</taxon>
        <taxon>Malacostraca</taxon>
        <taxon>Eumalacostraca</taxon>
        <taxon>Eucarida</taxon>
        <taxon>Decapoda</taxon>
        <taxon>Pleocyemata</taxon>
        <taxon>Brachyura</taxon>
        <taxon>Eubrachyura</taxon>
        <taxon>Portunoidea</taxon>
        <taxon>Portunidae</taxon>
        <taxon>Portuninae</taxon>
        <taxon>Portunus</taxon>
    </lineage>
</organism>
<comment type="caution">
    <text evidence="2">The sequence shown here is derived from an EMBL/GenBank/DDBJ whole genome shotgun (WGS) entry which is preliminary data.</text>
</comment>